<keyword evidence="6" id="KW-1185">Reference proteome</keyword>
<dbReference type="InterPro" id="IPR011006">
    <property type="entry name" value="CheY-like_superfamily"/>
</dbReference>
<dbReference type="AlphaFoldDB" id="D6XYG0"/>
<feature type="domain" description="Response regulatory" evidence="3">
    <location>
        <begin position="412"/>
        <end position="536"/>
    </location>
</feature>
<dbReference type="Gene3D" id="3.30.70.270">
    <property type="match status" value="1"/>
</dbReference>
<dbReference type="HOGENOM" id="CLU_000445_11_28_9"/>
<dbReference type="SMART" id="SM00448">
    <property type="entry name" value="REC"/>
    <property type="match status" value="2"/>
</dbReference>
<accession>D6XYG0</accession>
<dbReference type="Pfam" id="PF00990">
    <property type="entry name" value="GGDEF"/>
    <property type="match status" value="1"/>
</dbReference>
<reference evidence="5" key="1">
    <citation type="submission" date="2009-10" db="EMBL/GenBank/DDBJ databases">
        <title>Complete sequence of Bacillus selenitireducens MLS10.</title>
        <authorList>
            <consortium name="US DOE Joint Genome Institute"/>
            <person name="Lucas S."/>
            <person name="Copeland A."/>
            <person name="Lapidus A."/>
            <person name="Glavina del Rio T."/>
            <person name="Dalin E."/>
            <person name="Tice H."/>
            <person name="Bruce D."/>
            <person name="Goodwin L."/>
            <person name="Pitluck S."/>
            <person name="Sims D."/>
            <person name="Brettin T."/>
            <person name="Detter J.C."/>
            <person name="Han C."/>
            <person name="Larimer F."/>
            <person name="Land M."/>
            <person name="Hauser L."/>
            <person name="Kyrpides N."/>
            <person name="Ovchinnikova G."/>
            <person name="Stolz J."/>
        </authorList>
    </citation>
    <scope>NUCLEOTIDE SEQUENCE [LARGE SCALE GENOMIC DNA]</scope>
    <source>
        <strain evidence="5">MLS10</strain>
    </source>
</reference>
<keyword evidence="1 2" id="KW-0597">Phosphoprotein</keyword>
<dbReference type="PANTHER" id="PTHR44591">
    <property type="entry name" value="STRESS RESPONSE REGULATOR PROTEIN 1"/>
    <property type="match status" value="1"/>
</dbReference>
<dbReference type="InterPro" id="IPR043128">
    <property type="entry name" value="Rev_trsase/Diguanyl_cyclase"/>
</dbReference>
<evidence type="ECO:0000259" key="4">
    <source>
        <dbReference type="PROSITE" id="PS50887"/>
    </source>
</evidence>
<proteinExistence type="predicted"/>
<feature type="modified residue" description="4-aspartylphosphate" evidence="2">
    <location>
        <position position="469"/>
    </location>
</feature>
<dbReference type="InterPro" id="IPR001789">
    <property type="entry name" value="Sig_transdc_resp-reg_receiver"/>
</dbReference>
<protein>
    <submittedName>
        <fullName evidence="5">Response regulator receiver modulated diguanylate cyclase</fullName>
    </submittedName>
</protein>
<dbReference type="NCBIfam" id="TIGR00254">
    <property type="entry name" value="GGDEF"/>
    <property type="match status" value="1"/>
</dbReference>
<dbReference type="SUPFAM" id="SSF55073">
    <property type="entry name" value="Nucleotide cyclase"/>
    <property type="match status" value="1"/>
</dbReference>
<feature type="modified residue" description="4-aspartylphosphate" evidence="2">
    <location>
        <position position="160"/>
    </location>
</feature>
<dbReference type="PROSITE" id="PS50110">
    <property type="entry name" value="RESPONSE_REGULATORY"/>
    <property type="match status" value="2"/>
</dbReference>
<dbReference type="Proteomes" id="UP000000271">
    <property type="component" value="Chromosome"/>
</dbReference>
<dbReference type="KEGG" id="bse:Bsel_2732"/>
<dbReference type="SMART" id="SM00267">
    <property type="entry name" value="GGDEF"/>
    <property type="match status" value="1"/>
</dbReference>
<dbReference type="SUPFAM" id="SSF52172">
    <property type="entry name" value="CheY-like"/>
    <property type="match status" value="2"/>
</dbReference>
<evidence type="ECO:0000256" key="1">
    <source>
        <dbReference type="ARBA" id="ARBA00022553"/>
    </source>
</evidence>
<dbReference type="PANTHER" id="PTHR44591:SF3">
    <property type="entry name" value="RESPONSE REGULATORY DOMAIN-CONTAINING PROTEIN"/>
    <property type="match status" value="1"/>
</dbReference>
<dbReference type="InterPro" id="IPR029787">
    <property type="entry name" value="Nucleotide_cyclase"/>
</dbReference>
<dbReference type="STRING" id="439292.Bsel_2732"/>
<dbReference type="eggNOG" id="COG3706">
    <property type="taxonomic scope" value="Bacteria"/>
</dbReference>
<dbReference type="eggNOG" id="COG0745">
    <property type="taxonomic scope" value="Bacteria"/>
</dbReference>
<dbReference type="Pfam" id="PF00072">
    <property type="entry name" value="Response_reg"/>
    <property type="match status" value="2"/>
</dbReference>
<dbReference type="GO" id="GO:0000160">
    <property type="term" value="P:phosphorelay signal transduction system"/>
    <property type="evidence" value="ECO:0007669"/>
    <property type="project" value="InterPro"/>
</dbReference>
<sequence length="542" mass="62133">MLNQVEATILEWRQRPYITEQELIRYFDQFLETADKFERTDAASFIRHRLERVFDRKINKKWFEDDWLPHLLDLKGAVSGDQPLSPREVRQTMQNEAELKMNDLTVPDLPVVLIVDPDTTYQTDMKQLLDQHAVQTGIALTVQKGIELLDSMNPALVIVDEQICEEAEETVCKEARDRILSESIPLVMTIHDGKAERIAELYDSGVPDVLVKPFDKRVFVSLIQNRIRMSRMVKAQITMDDLTGAYNRNAIERELIKLHKRHAAATLKGYSVAMIRTDYPETNKDPYDYQVNDLLSVKLVEAIMREKWKQDLIGMYKGKFVLLSPEGTEQDVKAVLDRAEDTFTALIDQDDALPSGMTFSAGVAEAGEEAEPPKKTIFHAEKALRLAKRRGGRTISLYSMESKQDQVNDEIVLIIVDDDRVVREMLTHHFTKRKVIAGRPLMVKTYPDGLSFVEGDWYEKDRQFIVLLDGIMPKMDGIEALQRVRNEYGQSNIVISMLTGRKGDREVARALSLGADDYMVKPFNVREVGARLDRLFERLNAL</sequence>
<dbReference type="PROSITE" id="PS50887">
    <property type="entry name" value="GGDEF"/>
    <property type="match status" value="1"/>
</dbReference>
<evidence type="ECO:0000256" key="2">
    <source>
        <dbReference type="PROSITE-ProRule" id="PRU00169"/>
    </source>
</evidence>
<feature type="domain" description="GGDEF" evidence="4">
    <location>
        <begin position="268"/>
        <end position="400"/>
    </location>
</feature>
<dbReference type="InterPro" id="IPR000160">
    <property type="entry name" value="GGDEF_dom"/>
</dbReference>
<evidence type="ECO:0000313" key="5">
    <source>
        <dbReference type="EMBL" id="ADI00229.1"/>
    </source>
</evidence>
<dbReference type="EMBL" id="CP001791">
    <property type="protein sequence ID" value="ADI00229.1"/>
    <property type="molecule type" value="Genomic_DNA"/>
</dbReference>
<evidence type="ECO:0000313" key="6">
    <source>
        <dbReference type="Proteomes" id="UP000000271"/>
    </source>
</evidence>
<evidence type="ECO:0000259" key="3">
    <source>
        <dbReference type="PROSITE" id="PS50110"/>
    </source>
</evidence>
<organism evidence="5 6">
    <name type="scientific">Bacillus selenitireducens (strain ATCC 700615 / DSM 15326 / MLS10)</name>
    <dbReference type="NCBI Taxonomy" id="439292"/>
    <lineage>
        <taxon>Bacteria</taxon>
        <taxon>Bacillati</taxon>
        <taxon>Bacillota</taxon>
        <taxon>Bacilli</taxon>
        <taxon>Bacillales</taxon>
        <taxon>Bacillaceae</taxon>
        <taxon>Salisediminibacterium</taxon>
    </lineage>
</organism>
<name>D6XYG0_BACIE</name>
<dbReference type="Gene3D" id="3.40.50.2300">
    <property type="match status" value="2"/>
</dbReference>
<gene>
    <name evidence="5" type="ordered locus">Bsel_2732</name>
</gene>
<feature type="domain" description="Response regulatory" evidence="3">
    <location>
        <begin position="111"/>
        <end position="227"/>
    </location>
</feature>
<dbReference type="InterPro" id="IPR050595">
    <property type="entry name" value="Bact_response_regulator"/>
</dbReference>